<keyword evidence="6" id="KW-0833">Ubl conjugation pathway</keyword>
<feature type="region of interest" description="Disordered" evidence="9">
    <location>
        <begin position="280"/>
        <end position="359"/>
    </location>
</feature>
<dbReference type="CDD" id="cd19815">
    <property type="entry name" value="Bbox1_HOIP"/>
    <property type="match status" value="1"/>
</dbReference>
<dbReference type="GO" id="GO:0008270">
    <property type="term" value="F:zinc ion binding"/>
    <property type="evidence" value="ECO:0007669"/>
    <property type="project" value="UniProtKB-KW"/>
</dbReference>
<feature type="domain" description="RING-type" evidence="11">
    <location>
        <begin position="1104"/>
        <end position="1303"/>
    </location>
</feature>
<keyword evidence="5 8" id="KW-0863">Zinc-finger</keyword>
<dbReference type="InterPro" id="IPR047542">
    <property type="entry name" value="Rcat_RBR_RNF31-like"/>
</dbReference>
<proteinExistence type="inferred from homology"/>
<evidence type="ECO:0000256" key="6">
    <source>
        <dbReference type="ARBA" id="ARBA00022786"/>
    </source>
</evidence>
<evidence type="ECO:0000313" key="13">
    <source>
        <dbReference type="Proteomes" id="UP000678499"/>
    </source>
</evidence>
<dbReference type="InterPro" id="IPR001876">
    <property type="entry name" value="Znf_RanBP2"/>
</dbReference>
<dbReference type="GO" id="GO:0071797">
    <property type="term" value="C:LUBAC complex"/>
    <property type="evidence" value="ECO:0007669"/>
    <property type="project" value="InterPro"/>
</dbReference>
<comment type="similarity">
    <text evidence="1">Belongs to the RBR family.</text>
</comment>
<keyword evidence="4" id="KW-0677">Repeat</keyword>
<reference evidence="12" key="1">
    <citation type="submission" date="2020-11" db="EMBL/GenBank/DDBJ databases">
        <authorList>
            <person name="Tran Van P."/>
        </authorList>
    </citation>
    <scope>NUCLEOTIDE SEQUENCE</scope>
</reference>
<gene>
    <name evidence="12" type="ORF">NMOB1V02_LOCUS9286</name>
</gene>
<dbReference type="InterPro" id="IPR041031">
    <property type="entry name" value="RNF31_C"/>
</dbReference>
<dbReference type="InterPro" id="IPR036443">
    <property type="entry name" value="Znf_RanBP2_sf"/>
</dbReference>
<dbReference type="InterPro" id="IPR032065">
    <property type="entry name" value="RNF31-UBA"/>
</dbReference>
<dbReference type="PANTHER" id="PTHR16004">
    <property type="entry name" value="RING FINGER PROTEIN 31-RELATED"/>
    <property type="match status" value="1"/>
</dbReference>
<dbReference type="OrthoDB" id="9978677at2759"/>
<dbReference type="Proteomes" id="UP000678499">
    <property type="component" value="Unassembled WGS sequence"/>
</dbReference>
<evidence type="ECO:0000259" key="10">
    <source>
        <dbReference type="PROSITE" id="PS50089"/>
    </source>
</evidence>
<dbReference type="Pfam" id="PF16678">
    <property type="entry name" value="UBA_HOIP"/>
    <property type="match status" value="1"/>
</dbReference>
<dbReference type="SUPFAM" id="SSF57850">
    <property type="entry name" value="RING/U-box"/>
    <property type="match status" value="2"/>
</dbReference>
<feature type="compositionally biased region" description="Basic and acidic residues" evidence="9">
    <location>
        <begin position="121"/>
        <end position="137"/>
    </location>
</feature>
<evidence type="ECO:0008006" key="14">
    <source>
        <dbReference type="Google" id="ProtNLM"/>
    </source>
</evidence>
<dbReference type="Gene3D" id="3.30.40.10">
    <property type="entry name" value="Zinc/RING finger domain, C3HC4 (zinc finger)"/>
    <property type="match status" value="1"/>
</dbReference>
<evidence type="ECO:0000256" key="2">
    <source>
        <dbReference type="ARBA" id="ARBA00022679"/>
    </source>
</evidence>
<evidence type="ECO:0000256" key="7">
    <source>
        <dbReference type="ARBA" id="ARBA00022833"/>
    </source>
</evidence>
<evidence type="ECO:0000256" key="1">
    <source>
        <dbReference type="ARBA" id="ARBA00008278"/>
    </source>
</evidence>
<dbReference type="InterPro" id="IPR013083">
    <property type="entry name" value="Znf_RING/FYVE/PHD"/>
</dbReference>
<dbReference type="GO" id="GO:0036435">
    <property type="term" value="F:K48-linked polyubiquitin modification-dependent protein binding"/>
    <property type="evidence" value="ECO:0007669"/>
    <property type="project" value="TreeGrafter"/>
</dbReference>
<dbReference type="PROSITE" id="PS01358">
    <property type="entry name" value="ZF_RANBP2_1"/>
    <property type="match status" value="1"/>
</dbReference>
<dbReference type="PANTHER" id="PTHR16004:SF2">
    <property type="entry name" value="E3 UBIQUITIN-PROTEIN LIGASE LUBEL"/>
    <property type="match status" value="1"/>
</dbReference>
<dbReference type="InterPro" id="IPR044066">
    <property type="entry name" value="TRIAD_supradom"/>
</dbReference>
<dbReference type="GO" id="GO:0070530">
    <property type="term" value="F:K63-linked polyubiquitin modification-dependent protein binding"/>
    <property type="evidence" value="ECO:0007669"/>
    <property type="project" value="TreeGrafter"/>
</dbReference>
<dbReference type="GO" id="GO:0097039">
    <property type="term" value="P:protein linear polyubiquitination"/>
    <property type="evidence" value="ECO:0007669"/>
    <property type="project" value="TreeGrafter"/>
</dbReference>
<keyword evidence="13" id="KW-1185">Reference proteome</keyword>
<dbReference type="CDD" id="cd20351">
    <property type="entry name" value="Rcat_RBR_HOIP"/>
    <property type="match status" value="1"/>
</dbReference>
<feature type="compositionally biased region" description="Polar residues" evidence="9">
    <location>
        <begin position="324"/>
        <end position="333"/>
    </location>
</feature>
<dbReference type="InterPro" id="IPR026254">
    <property type="entry name" value="RNF31-like"/>
</dbReference>
<feature type="compositionally biased region" description="Polar residues" evidence="9">
    <location>
        <begin position="96"/>
        <end position="112"/>
    </location>
</feature>
<accession>A0A7R9GII1</accession>
<dbReference type="SUPFAM" id="SSF90209">
    <property type="entry name" value="Ran binding protein zinc finger-like"/>
    <property type="match status" value="1"/>
</dbReference>
<evidence type="ECO:0000259" key="11">
    <source>
        <dbReference type="PROSITE" id="PS51873"/>
    </source>
</evidence>
<evidence type="ECO:0000256" key="8">
    <source>
        <dbReference type="PROSITE-ProRule" id="PRU00175"/>
    </source>
</evidence>
<dbReference type="Gene3D" id="1.10.8.10">
    <property type="entry name" value="DNA helicase RuvA subunit, C-terminal domain"/>
    <property type="match status" value="1"/>
</dbReference>
<evidence type="ECO:0000256" key="3">
    <source>
        <dbReference type="ARBA" id="ARBA00022723"/>
    </source>
</evidence>
<evidence type="ECO:0000256" key="9">
    <source>
        <dbReference type="SAM" id="MobiDB-lite"/>
    </source>
</evidence>
<dbReference type="Pfam" id="PF18091">
    <property type="entry name" value="E3_UbLigase_RBR"/>
    <property type="match status" value="1"/>
</dbReference>
<dbReference type="GO" id="GO:1990450">
    <property type="term" value="F:linear polyubiquitin binding"/>
    <property type="evidence" value="ECO:0007669"/>
    <property type="project" value="TreeGrafter"/>
</dbReference>
<dbReference type="PROSITE" id="PS51873">
    <property type="entry name" value="TRIAD"/>
    <property type="match status" value="1"/>
</dbReference>
<name>A0A7R9GII1_9CRUS</name>
<organism evidence="12">
    <name type="scientific">Notodromas monacha</name>
    <dbReference type="NCBI Taxonomy" id="399045"/>
    <lineage>
        <taxon>Eukaryota</taxon>
        <taxon>Metazoa</taxon>
        <taxon>Ecdysozoa</taxon>
        <taxon>Arthropoda</taxon>
        <taxon>Crustacea</taxon>
        <taxon>Oligostraca</taxon>
        <taxon>Ostracoda</taxon>
        <taxon>Podocopa</taxon>
        <taxon>Podocopida</taxon>
        <taxon>Cypridocopina</taxon>
        <taxon>Cypridoidea</taxon>
        <taxon>Cyprididae</taxon>
        <taxon>Notodromas</taxon>
    </lineage>
</organism>
<keyword evidence="3" id="KW-0479">Metal-binding</keyword>
<protein>
    <recommendedName>
        <fullName evidence="14">RBR-type E3 ubiquitin transferase</fullName>
    </recommendedName>
</protein>
<evidence type="ECO:0000256" key="4">
    <source>
        <dbReference type="ARBA" id="ARBA00022737"/>
    </source>
</evidence>
<dbReference type="GO" id="GO:0061630">
    <property type="term" value="F:ubiquitin protein ligase activity"/>
    <property type="evidence" value="ECO:0007669"/>
    <property type="project" value="TreeGrafter"/>
</dbReference>
<dbReference type="InterPro" id="IPR001841">
    <property type="entry name" value="Znf_RING"/>
</dbReference>
<feature type="domain" description="RING-type" evidence="10">
    <location>
        <begin position="1108"/>
        <end position="1157"/>
    </location>
</feature>
<dbReference type="InterPro" id="IPR047543">
    <property type="entry name" value="Bbox1_RNF31-like"/>
</dbReference>
<feature type="region of interest" description="Disordered" evidence="9">
    <location>
        <begin position="58"/>
        <end position="157"/>
    </location>
</feature>
<dbReference type="EMBL" id="OA885087">
    <property type="protein sequence ID" value="CAD7281647.1"/>
    <property type="molecule type" value="Genomic_DNA"/>
</dbReference>
<evidence type="ECO:0000313" key="12">
    <source>
        <dbReference type="EMBL" id="CAD7281647.1"/>
    </source>
</evidence>
<dbReference type="EMBL" id="CAJPEX010003050">
    <property type="protein sequence ID" value="CAG0921799.1"/>
    <property type="molecule type" value="Genomic_DNA"/>
</dbReference>
<dbReference type="PROSITE" id="PS50089">
    <property type="entry name" value="ZF_RING_2"/>
    <property type="match status" value="1"/>
</dbReference>
<evidence type="ECO:0000256" key="5">
    <source>
        <dbReference type="ARBA" id="ARBA00022771"/>
    </source>
</evidence>
<keyword evidence="7" id="KW-0862">Zinc</keyword>
<dbReference type="Pfam" id="PF22191">
    <property type="entry name" value="IBR_1"/>
    <property type="match status" value="1"/>
</dbReference>
<dbReference type="Gene3D" id="2.30.30.380">
    <property type="entry name" value="Zn-finger domain of Sec23/24"/>
    <property type="match status" value="1"/>
</dbReference>
<sequence>MSLALHCDLCGSPSAKFRCERCYNQLFCRSCDDVFHRHPKRMSHARQPLEDQMVWATDQSRPPLPPKGDTIQNNAPVPPPRRHRMQQPQQQMRRASQFTPRPSIGSRMQSPAQKPPSLHGWRNEDRRNAHNDPRMDTTSRPAVHTLPVSTRPPADWNLPRQQLPLPSRQGFYKQTNGSLLSLNNSEGQQSRAPSRLMAPTPMQQAQSMANLTCPSCQNTTLWGPDPAKIEDRAISVMTQPYVPEDTNIYSQDKQQLMERKKSMPTTKETPAEKHYMRLHSLQQQQQQNSFPPPRRAPSVDIMNEWMPQPKLPPQSSSMHRKFSKSAQRTQQTGRHYARSVPPRSSSEESEEDFYSIGHSDDDFQDTLSFKTLRSRRSRAASQHALTAESNMSLDATAKWQCKFCTFLNAPTAKICVICSKTNVVPKGSHPAMRHRRFKKHIRRSNTDQLLQSKDLLETVSLPPPEKEQSRCSSSLSSDLDTAIDDTAVSKKSIPKNVTSLTPGNKKLDLRPIISTDQGTDPLKLEDAEDLESLDGKVHQLIIHSPTAIVANESTPQPALSPATDSDEGGEIVSGNVTLRTVANAEIQVAGIKEGPAVSHIIQPKQCMSKGTSPPPIEIGTQVQKEFHKGFVLQTQEEDIFYEVSSVLPPRIPIPQATMASHIHKVRDIPVRPQVTSHTMHDNKPSSFAPVGFVPVKETAPWNSMPQNNAKFVVHPLHSSKSPLLPTEPMRQFSINFNGVSVEKPQEVQKPASFHPEDMEIAMLHCGSKHPFIWLKENWPLMVQSVQSLAADYLNELEGPQNSIGKITEQESEKALRQNKGNVWASVIECTQQRKNKLFALTEKYPSVKREEILEVLEQFGGDQQRADMELAKAQFKPIFMQMMIPRHMESNQNHPISPFSLPYQTVSPIFKDSAMTATVMAKNPTIPVLAPQQPIDKSAGSSSPTALFSDANAEFTEEIFTEKPPEILNFHKPEDAVEYMETTQVIPIEETPLQPVTVKVEVPEILPEPQAEIPEPVVEVLSQEFVMESEHVPDGQVHKANGGSDKAVKPEFERKVRRLLAEGLVRNYKEGEIAARLMELDFSEPNCLQAARECDSLYTAITFLQQSCEICLLKVPISQMVSMLHCTHRCCRSCAKVHFTNCIKERSILEIKCPFCDQPNLQNDDLAQEYFSHLEIILKNTIDDEAFHLYQQKLRDWSLMKDPAFRWCAQWTKEHEDMTCQQFSVLDTKPEDKIHQAELLIEEQLKENGIQCPNCHFRYLLARGGCMHFTCVQCRHEFCSGCDKPFFMGIQCPLKVEFCAKLGLHAHHPRNCLFYLRDKEPALLKKLLKENGVEIKEDAGESLPSQQRKCFITEVRETISGLEEHLCGEDSPEGNAGLCRNHYVEYLGSLIRKNMLDPVSIMSTDDLEVVIRRANQRMPFRSPGETPEEYRPKLLKVIQDHIHLESSDSRSTSDLGDKKLSRGLESFLLHTSPSVI</sequence>
<keyword evidence="2" id="KW-0808">Transferase</keyword>
<dbReference type="SMART" id="SM00547">
    <property type="entry name" value="ZnF_RBZ"/>
    <property type="match status" value="1"/>
</dbReference>